<sequence length="69" mass="7494">MQPYLRRVFRRCSVSIGHVSWAPVPVGRTAQGGAGSYRCNERVRTEGPAGKKKARLANQPGLEVLGEDA</sequence>
<evidence type="ECO:0000313" key="3">
    <source>
        <dbReference type="Proteomes" id="UP000037446"/>
    </source>
</evidence>
<protein>
    <submittedName>
        <fullName evidence="2">Coniferyl aldehyde dehydrogenase</fullName>
    </submittedName>
</protein>
<evidence type="ECO:0000256" key="1">
    <source>
        <dbReference type="SAM" id="MobiDB-lite"/>
    </source>
</evidence>
<proteinExistence type="predicted"/>
<dbReference type="Proteomes" id="UP000037446">
    <property type="component" value="Unassembled WGS sequence"/>
</dbReference>
<dbReference type="AlphaFoldDB" id="A0A0L1KAU1"/>
<organism evidence="2 3">
    <name type="scientific">Qipengyuania citrea LAMA 915</name>
    <dbReference type="NCBI Taxonomy" id="1306953"/>
    <lineage>
        <taxon>Bacteria</taxon>
        <taxon>Pseudomonadati</taxon>
        <taxon>Pseudomonadota</taxon>
        <taxon>Alphaproteobacteria</taxon>
        <taxon>Sphingomonadales</taxon>
        <taxon>Erythrobacteraceae</taxon>
        <taxon>Qipengyuania</taxon>
    </lineage>
</organism>
<reference evidence="2" key="1">
    <citation type="submission" date="2015-02" db="EMBL/GenBank/DDBJ databases">
        <authorList>
            <person name="Chooi Y.-H."/>
        </authorList>
    </citation>
    <scope>NUCLEOTIDE SEQUENCE [LARGE SCALE GENOMIC DNA]</scope>
    <source>
        <strain evidence="2">LAMA 915</strain>
    </source>
</reference>
<gene>
    <name evidence="2" type="ORF">J121_1617</name>
</gene>
<accession>A0A0L1KAU1</accession>
<name>A0A0L1KAU1_9SPHN</name>
<evidence type="ECO:0000313" key="2">
    <source>
        <dbReference type="EMBL" id="KNH00989.1"/>
    </source>
</evidence>
<feature type="region of interest" description="Disordered" evidence="1">
    <location>
        <begin position="44"/>
        <end position="69"/>
    </location>
</feature>
<comment type="caution">
    <text evidence="2">The sequence shown here is derived from an EMBL/GenBank/DDBJ whole genome shotgun (WGS) entry which is preliminary data.</text>
</comment>
<dbReference type="EMBL" id="JYNE01000028">
    <property type="protein sequence ID" value="KNH00989.1"/>
    <property type="molecule type" value="Genomic_DNA"/>
</dbReference>